<dbReference type="Pfam" id="PF20150">
    <property type="entry name" value="2EXR"/>
    <property type="match status" value="1"/>
</dbReference>
<organism evidence="3 4">
    <name type="scientific">Colletotrichum asianum</name>
    <dbReference type="NCBI Taxonomy" id="702518"/>
    <lineage>
        <taxon>Eukaryota</taxon>
        <taxon>Fungi</taxon>
        <taxon>Dikarya</taxon>
        <taxon>Ascomycota</taxon>
        <taxon>Pezizomycotina</taxon>
        <taxon>Sordariomycetes</taxon>
        <taxon>Hypocreomycetidae</taxon>
        <taxon>Glomerellales</taxon>
        <taxon>Glomerellaceae</taxon>
        <taxon>Colletotrichum</taxon>
        <taxon>Colletotrichum gloeosporioides species complex</taxon>
    </lineage>
</organism>
<dbReference type="Proteomes" id="UP000434172">
    <property type="component" value="Unassembled WGS sequence"/>
</dbReference>
<evidence type="ECO:0000256" key="1">
    <source>
        <dbReference type="SAM" id="MobiDB-lite"/>
    </source>
</evidence>
<dbReference type="InterPro" id="IPR045518">
    <property type="entry name" value="2EXR"/>
</dbReference>
<feature type="region of interest" description="Disordered" evidence="1">
    <location>
        <begin position="1"/>
        <end position="22"/>
    </location>
</feature>
<dbReference type="AlphaFoldDB" id="A0A8H3ZGI5"/>
<accession>A0A8H3ZGI5</accession>
<feature type="region of interest" description="Disordered" evidence="1">
    <location>
        <begin position="80"/>
        <end position="101"/>
    </location>
</feature>
<keyword evidence="4" id="KW-1185">Reference proteome</keyword>
<sequence>MKSFFSKLISSREARPATQAPSEELYDAIEPQIKGNLEIAIDSTNRERWPDVILKARRHMRCHPYHPKRLPKSYRPFQMVVDPPNDESQETNDGSSRPALTTFPVFMDLPKELRDKIMLMSQTPTVMQGKVVIDLEWREGPQIHFQPYRSWTSVPLYAVSRETRALAFTYFGEPQPDSIPFNSSQDFVEVDWNGSMQAVRSWTGDHKGPGPVLATGRRNVTEKEWPMPRDLCERIQHVVIDARNAAFEDNSKKGRWRLVFGLLKEHFKDLRILNIKLWDLDDARSDRPYDSVSQELYRIDQLDFLDELEDISSDGHTPFPRLECVRIIPELPNPLQAEREQFRFRTVKGSHFKIVNPRELPRAGMCS</sequence>
<feature type="domain" description="2EXR" evidence="2">
    <location>
        <begin position="103"/>
        <end position="187"/>
    </location>
</feature>
<gene>
    <name evidence="3" type="ORF">GQ607_014464</name>
</gene>
<protein>
    <recommendedName>
        <fullName evidence="2">2EXR domain-containing protein</fullName>
    </recommendedName>
</protein>
<evidence type="ECO:0000313" key="4">
    <source>
        <dbReference type="Proteomes" id="UP000434172"/>
    </source>
</evidence>
<evidence type="ECO:0000313" key="3">
    <source>
        <dbReference type="EMBL" id="KAF0318338.1"/>
    </source>
</evidence>
<dbReference type="EMBL" id="WOWK01000112">
    <property type="protein sequence ID" value="KAF0318338.1"/>
    <property type="molecule type" value="Genomic_DNA"/>
</dbReference>
<proteinExistence type="predicted"/>
<name>A0A8H3ZGI5_9PEZI</name>
<reference evidence="3 4" key="1">
    <citation type="submission" date="2019-12" db="EMBL/GenBank/DDBJ databases">
        <title>A genome sequence resource for the geographically widespread anthracnose pathogen Colletotrichum asianum.</title>
        <authorList>
            <person name="Meng Y."/>
        </authorList>
    </citation>
    <scope>NUCLEOTIDE SEQUENCE [LARGE SCALE GENOMIC DNA]</scope>
    <source>
        <strain evidence="3 4">ICMP 18580</strain>
    </source>
</reference>
<dbReference type="OrthoDB" id="5118743at2759"/>
<evidence type="ECO:0000259" key="2">
    <source>
        <dbReference type="Pfam" id="PF20150"/>
    </source>
</evidence>
<comment type="caution">
    <text evidence="3">The sequence shown here is derived from an EMBL/GenBank/DDBJ whole genome shotgun (WGS) entry which is preliminary data.</text>
</comment>